<dbReference type="PROSITE" id="PS00059">
    <property type="entry name" value="ADH_ZINC"/>
    <property type="match status" value="1"/>
</dbReference>
<evidence type="ECO:0000313" key="10">
    <source>
        <dbReference type="EMBL" id="CDP38581.1"/>
    </source>
</evidence>
<comment type="cofactor">
    <cofactor evidence="1 7">
        <name>Zn(2+)</name>
        <dbReference type="ChEBI" id="CHEBI:29105"/>
    </cofactor>
</comment>
<reference evidence="10" key="3">
    <citation type="submission" date="2014-06" db="EMBL/GenBank/DDBJ databases">
        <title>The complete genome of Blastobotrys (Arxula) adeninivorans LS3 - a yeast of biotechnological interest.</title>
        <authorList>
            <person name="Kunze G."/>
            <person name="Gaillardin C."/>
            <person name="Czernicka M."/>
            <person name="Durrens P."/>
            <person name="Martin T."/>
            <person name="Boer E."/>
            <person name="Gabaldon T."/>
            <person name="Cruz J."/>
            <person name="Talla E."/>
            <person name="Marck C."/>
            <person name="Goffeau A."/>
            <person name="Barbe V."/>
            <person name="Baret P."/>
            <person name="Baronian K."/>
            <person name="Beier S."/>
            <person name="Bleykasten C."/>
            <person name="Bode R."/>
            <person name="Casaregola S."/>
            <person name="Despons L."/>
            <person name="Fairhead C."/>
            <person name="Giersberg M."/>
            <person name="Gierski P."/>
            <person name="Hahnel U."/>
            <person name="Hartmann A."/>
            <person name="Jankowska D."/>
            <person name="Jubin C."/>
            <person name="Jung P."/>
            <person name="Lafontaine I."/>
            <person name="Leh-Louis V."/>
            <person name="Lemaire M."/>
            <person name="Marcet-Houben M."/>
            <person name="Mascher M."/>
            <person name="Morel G."/>
            <person name="Richard G.-F."/>
            <person name="Riechen J."/>
            <person name="Sacerdot C."/>
            <person name="Sarkar A."/>
            <person name="Savel G."/>
            <person name="Schacherer J."/>
            <person name="Sherman D."/>
            <person name="Straub M.-L."/>
            <person name="Stein N."/>
            <person name="Thierry A."/>
            <person name="Trautwein-Schult A."/>
            <person name="Westhof E."/>
            <person name="Worch S."/>
            <person name="Dujon B."/>
            <person name="Souciet J.-L."/>
            <person name="Wincker P."/>
            <person name="Scholz U."/>
            <person name="Neuveglise N."/>
        </authorList>
    </citation>
    <scope>NUCLEOTIDE SEQUENCE</scope>
    <source>
        <strain evidence="10">LS3</strain>
    </source>
</reference>
<dbReference type="EMBL" id="HG937694">
    <property type="protein sequence ID" value="CDP38581.1"/>
    <property type="molecule type" value="Genomic_DNA"/>
</dbReference>
<keyword evidence="5 9" id="KW-0560">Oxidoreductase</keyword>
<dbReference type="FunFam" id="3.40.50.720:FF:000068">
    <property type="entry name" value="Sorbitol dehydrogenase"/>
    <property type="match status" value="1"/>
</dbReference>
<evidence type="ECO:0000256" key="7">
    <source>
        <dbReference type="RuleBase" id="RU361277"/>
    </source>
</evidence>
<dbReference type="EC" id="1.1.1.9" evidence="9 10"/>
<dbReference type="Gene3D" id="3.90.180.10">
    <property type="entry name" value="Medium-chain alcohol dehydrogenases, catalytic domain"/>
    <property type="match status" value="1"/>
</dbReference>
<dbReference type="GO" id="GO:0003939">
    <property type="term" value="F:L-iditol 2-dehydrogenase (NAD+) activity"/>
    <property type="evidence" value="ECO:0007669"/>
    <property type="project" value="TreeGrafter"/>
</dbReference>
<evidence type="ECO:0000256" key="1">
    <source>
        <dbReference type="ARBA" id="ARBA00001947"/>
    </source>
</evidence>
<dbReference type="Pfam" id="PF08240">
    <property type="entry name" value="ADH_N"/>
    <property type="match status" value="1"/>
</dbReference>
<dbReference type="InterPro" id="IPR045306">
    <property type="entry name" value="SDH-like"/>
</dbReference>
<keyword evidence="6" id="KW-0520">NAD</keyword>
<dbReference type="GO" id="GO:0046526">
    <property type="term" value="F:D-xylulose reductase activity"/>
    <property type="evidence" value="ECO:0007669"/>
    <property type="project" value="UniProtKB-EC"/>
</dbReference>
<evidence type="ECO:0000256" key="5">
    <source>
        <dbReference type="ARBA" id="ARBA00023002"/>
    </source>
</evidence>
<dbReference type="GO" id="GO:0008270">
    <property type="term" value="F:zinc ion binding"/>
    <property type="evidence" value="ECO:0007669"/>
    <property type="project" value="InterPro"/>
</dbReference>
<dbReference type="GO" id="GO:0006062">
    <property type="term" value="P:sorbitol catabolic process"/>
    <property type="evidence" value="ECO:0007669"/>
    <property type="project" value="TreeGrafter"/>
</dbReference>
<dbReference type="InterPro" id="IPR013149">
    <property type="entry name" value="ADH-like_C"/>
</dbReference>
<evidence type="ECO:0000313" key="9">
    <source>
        <dbReference type="EMBL" id="CAG34729.1"/>
    </source>
</evidence>
<feature type="domain" description="Enoyl reductase (ER)" evidence="8">
    <location>
        <begin position="26"/>
        <end position="364"/>
    </location>
</feature>
<evidence type="ECO:0000256" key="2">
    <source>
        <dbReference type="ARBA" id="ARBA00008072"/>
    </source>
</evidence>
<dbReference type="InterPro" id="IPR002328">
    <property type="entry name" value="ADH_Zn_CS"/>
</dbReference>
<reference evidence="10" key="2">
    <citation type="submission" date="2014-02" db="EMBL/GenBank/DDBJ databases">
        <authorList>
            <person name="Genoscope - CEA"/>
        </authorList>
    </citation>
    <scope>NUCLEOTIDE SEQUENCE</scope>
    <source>
        <strain evidence="10">LS3</strain>
    </source>
</reference>
<organism evidence="9">
    <name type="scientific">Blastobotrys adeninivorans</name>
    <name type="common">Yeast</name>
    <name type="synonym">Arxula adeninivorans</name>
    <dbReference type="NCBI Taxonomy" id="409370"/>
    <lineage>
        <taxon>Eukaryota</taxon>
        <taxon>Fungi</taxon>
        <taxon>Dikarya</taxon>
        <taxon>Ascomycota</taxon>
        <taxon>Saccharomycotina</taxon>
        <taxon>Dipodascomycetes</taxon>
        <taxon>Dipodascales</taxon>
        <taxon>Trichomonascaceae</taxon>
        <taxon>Blastobotrys</taxon>
    </lineage>
</organism>
<reference evidence="9" key="1">
    <citation type="journal article" date="2005" name="Antonie Van Leeuwenhoek">
        <title>Characterization of the AXDH gene and the encoded xylitol dehydrogenase from the dimorphic yeast Arxula adeninivorans.</title>
        <authorList>
            <person name="Boer E."/>
            <person name="Wartmann T."/>
            <person name="Schmidt S."/>
            <person name="Bode R."/>
            <person name="Gellissen G."/>
            <person name="Kunze G."/>
        </authorList>
    </citation>
    <scope>NUCLEOTIDE SEQUENCE</scope>
    <source>
        <strain evidence="9">LS3</strain>
    </source>
</reference>
<dbReference type="SUPFAM" id="SSF51735">
    <property type="entry name" value="NAD(P)-binding Rossmann-fold domains"/>
    <property type="match status" value="1"/>
</dbReference>
<evidence type="ECO:0000256" key="3">
    <source>
        <dbReference type="ARBA" id="ARBA00022723"/>
    </source>
</evidence>
<keyword evidence="4 7" id="KW-0862">Zinc</keyword>
<dbReference type="SUPFAM" id="SSF50129">
    <property type="entry name" value="GroES-like"/>
    <property type="match status" value="1"/>
</dbReference>
<evidence type="ECO:0000256" key="4">
    <source>
        <dbReference type="ARBA" id="ARBA00022833"/>
    </source>
</evidence>
<dbReference type="PANTHER" id="PTHR43161:SF9">
    <property type="entry name" value="SORBITOL DEHYDROGENASE"/>
    <property type="match status" value="1"/>
</dbReference>
<sequence length="368" mass="40338">MAAQVEEQVLNLRAQADHNPSFVLKKPLELGFEERPVPVITDPRDVKIQVKKTGICGSDVHFWQHGRIGDYVVEKPMVLGHESSGVVVEVGSEVTSLKVGDRVAMEPGVPDRRSKEYKMGRYHLCPHVRFAACPPTDGTLCKYYTLPEDFCVKLPENVDFEEGALVEPLSVAVHTARLLGIYPGSKVVVFGAGPIGQLCIGVCKAFGASIIGAVDLFEQKLETAKEFGASHTYVPQKGDSHDETAHKILELLPNKQAPDVVIDASGAEQSINAGIELLERGGTFGQVAMGRTDYIQFAVSRMAMKEIRFQGVFRYTYGDYELATQLIGDGKIPVKKLVTHRRPFEKAEEAYELVKSGVAVKCIIDGPE</sequence>
<accession>Q6KAV2</accession>
<dbReference type="Gene3D" id="3.40.50.720">
    <property type="entry name" value="NAD(P)-binding Rossmann-like Domain"/>
    <property type="match status" value="1"/>
</dbReference>
<dbReference type="BRENDA" id="1.1.1.9">
    <property type="organism ID" value="468"/>
</dbReference>
<dbReference type="PANTHER" id="PTHR43161">
    <property type="entry name" value="SORBITOL DEHYDROGENASE"/>
    <property type="match status" value="1"/>
</dbReference>
<evidence type="ECO:0000256" key="6">
    <source>
        <dbReference type="ARBA" id="ARBA00023027"/>
    </source>
</evidence>
<dbReference type="InterPro" id="IPR020843">
    <property type="entry name" value="ER"/>
</dbReference>
<gene>
    <name evidence="9" type="primary">axdh1</name>
    <name evidence="10" type="ORF">GNLVRS02_ARAD1D37840g</name>
</gene>
<proteinExistence type="inferred from homology"/>
<dbReference type="AlphaFoldDB" id="Q6KAV2"/>
<comment type="similarity">
    <text evidence="2 7">Belongs to the zinc-containing alcohol dehydrogenase family.</text>
</comment>
<keyword evidence="3 7" id="KW-0479">Metal-binding</keyword>
<dbReference type="InterPro" id="IPR011032">
    <property type="entry name" value="GroES-like_sf"/>
</dbReference>
<evidence type="ECO:0000259" key="8">
    <source>
        <dbReference type="SMART" id="SM00829"/>
    </source>
</evidence>
<dbReference type="InterPro" id="IPR036291">
    <property type="entry name" value="NAD(P)-bd_dom_sf"/>
</dbReference>
<dbReference type="CDD" id="cd05285">
    <property type="entry name" value="sorbitol_DH"/>
    <property type="match status" value="1"/>
</dbReference>
<dbReference type="EMBL" id="AJ748124">
    <property type="protein sequence ID" value="CAG34729.1"/>
    <property type="molecule type" value="Genomic_DNA"/>
</dbReference>
<dbReference type="InterPro" id="IPR013154">
    <property type="entry name" value="ADH-like_N"/>
</dbReference>
<protein>
    <submittedName>
        <fullName evidence="10">ARAD1D37840p</fullName>
        <ecNumber evidence="9 10">1.1.1.9</ecNumber>
    </submittedName>
    <submittedName>
        <fullName evidence="9">Xylitol dehydrogenase</fullName>
    </submittedName>
</protein>
<dbReference type="SMART" id="SM00829">
    <property type="entry name" value="PKS_ER"/>
    <property type="match status" value="1"/>
</dbReference>
<name>Q6KAV2_BLAAD</name>
<dbReference type="Pfam" id="PF00107">
    <property type="entry name" value="ADH_zinc_N"/>
    <property type="match status" value="1"/>
</dbReference>